<comment type="caution">
    <text evidence="12">The sequence shown here is derived from an EMBL/GenBank/DDBJ whole genome shotgun (WGS) entry which is preliminary data.</text>
</comment>
<evidence type="ECO:0000256" key="1">
    <source>
        <dbReference type="ARBA" id="ARBA00004477"/>
    </source>
</evidence>
<dbReference type="GO" id="GO:0006620">
    <property type="term" value="P:post-translational protein targeting to endoplasmic reticulum membrane"/>
    <property type="evidence" value="ECO:0007669"/>
    <property type="project" value="TreeGrafter"/>
</dbReference>
<dbReference type="InterPro" id="IPR014756">
    <property type="entry name" value="Ig_E-set"/>
</dbReference>
<feature type="transmembrane region" description="Helical" evidence="10">
    <location>
        <begin position="73"/>
        <end position="94"/>
    </location>
</feature>
<dbReference type="InterPro" id="IPR036869">
    <property type="entry name" value="J_dom_sf"/>
</dbReference>
<feature type="compositionally biased region" description="Acidic residues" evidence="9">
    <location>
        <begin position="641"/>
        <end position="653"/>
    </location>
</feature>
<dbReference type="CDD" id="cd06257">
    <property type="entry name" value="DnaJ"/>
    <property type="match status" value="1"/>
</dbReference>
<organism evidence="12 13">
    <name type="scientific">Lepraria neglecta</name>
    <dbReference type="NCBI Taxonomy" id="209136"/>
    <lineage>
        <taxon>Eukaryota</taxon>
        <taxon>Fungi</taxon>
        <taxon>Dikarya</taxon>
        <taxon>Ascomycota</taxon>
        <taxon>Pezizomycotina</taxon>
        <taxon>Lecanoromycetes</taxon>
        <taxon>OSLEUM clade</taxon>
        <taxon>Lecanoromycetidae</taxon>
        <taxon>Lecanorales</taxon>
        <taxon>Lecanorineae</taxon>
        <taxon>Stereocaulaceae</taxon>
        <taxon>Lepraria</taxon>
    </lineage>
</organism>
<comment type="subcellular location">
    <subcellularLocation>
        <location evidence="1">Endoplasmic reticulum membrane</location>
        <topology evidence="1">Multi-pass membrane protein</topology>
    </subcellularLocation>
</comment>
<evidence type="ECO:0000256" key="7">
    <source>
        <dbReference type="ARBA" id="ARBA00023136"/>
    </source>
</evidence>
<keyword evidence="2" id="KW-0813">Transport</keyword>
<feature type="transmembrane region" description="Helical" evidence="10">
    <location>
        <begin position="13"/>
        <end position="34"/>
    </location>
</feature>
<dbReference type="GO" id="GO:0031207">
    <property type="term" value="C:Sec62/Sec63 complex"/>
    <property type="evidence" value="ECO:0007669"/>
    <property type="project" value="TreeGrafter"/>
</dbReference>
<dbReference type="PANTHER" id="PTHR24075">
    <property type="entry name" value="SEC63 DOMAIN-CONTAINING"/>
    <property type="match status" value="1"/>
</dbReference>
<evidence type="ECO:0000259" key="11">
    <source>
        <dbReference type="PROSITE" id="PS50076"/>
    </source>
</evidence>
<keyword evidence="8" id="KW-0143">Chaperone</keyword>
<dbReference type="SMART" id="SM00271">
    <property type="entry name" value="DnaJ"/>
    <property type="match status" value="1"/>
</dbReference>
<evidence type="ECO:0000256" key="8">
    <source>
        <dbReference type="ARBA" id="ARBA00023186"/>
    </source>
</evidence>
<feature type="region of interest" description="Disordered" evidence="9">
    <location>
        <begin position="500"/>
        <end position="534"/>
    </location>
</feature>
<evidence type="ECO:0000256" key="9">
    <source>
        <dbReference type="SAM" id="MobiDB-lite"/>
    </source>
</evidence>
<accession>A0AAD9YYG4</accession>
<name>A0AAD9YYG4_9LECA</name>
<keyword evidence="7 10" id="KW-0472">Membrane</keyword>
<dbReference type="InterPro" id="IPR001623">
    <property type="entry name" value="DnaJ_domain"/>
</dbReference>
<evidence type="ECO:0000256" key="2">
    <source>
        <dbReference type="ARBA" id="ARBA00022448"/>
    </source>
</evidence>
<dbReference type="SUPFAM" id="SSF158702">
    <property type="entry name" value="Sec63 N-terminal domain-like"/>
    <property type="match status" value="1"/>
</dbReference>
<dbReference type="SUPFAM" id="SSF46565">
    <property type="entry name" value="Chaperone J-domain"/>
    <property type="match status" value="1"/>
</dbReference>
<evidence type="ECO:0000256" key="5">
    <source>
        <dbReference type="ARBA" id="ARBA00022927"/>
    </source>
</evidence>
<protein>
    <recommendedName>
        <fullName evidence="11">J domain-containing protein</fullName>
    </recommendedName>
</protein>
<dbReference type="Gene3D" id="2.60.40.150">
    <property type="entry name" value="C2 domain"/>
    <property type="match status" value="1"/>
</dbReference>
<dbReference type="PRINTS" id="PR00625">
    <property type="entry name" value="JDOMAIN"/>
</dbReference>
<keyword evidence="13" id="KW-1185">Reference proteome</keyword>
<evidence type="ECO:0000256" key="6">
    <source>
        <dbReference type="ARBA" id="ARBA00022989"/>
    </source>
</evidence>
<proteinExistence type="predicted"/>
<reference evidence="12" key="1">
    <citation type="submission" date="2022-11" db="EMBL/GenBank/DDBJ databases">
        <title>Chromosomal genome sequence assembly and mating type (MAT) locus characterization of the leprose asexual lichenized fungus Lepraria neglecta (Nyl.) Erichsen.</title>
        <authorList>
            <person name="Allen J.L."/>
            <person name="Pfeffer B."/>
        </authorList>
    </citation>
    <scope>NUCLEOTIDE SEQUENCE</scope>
    <source>
        <strain evidence="12">Allen 5258</strain>
    </source>
</reference>
<dbReference type="PROSITE" id="PS50076">
    <property type="entry name" value="DNAJ_2"/>
    <property type="match status" value="1"/>
</dbReference>
<feature type="compositionally biased region" description="Acidic residues" evidence="9">
    <location>
        <begin position="684"/>
        <end position="710"/>
    </location>
</feature>
<dbReference type="EMBL" id="JASNWA010000010">
    <property type="protein sequence ID" value="KAK3168304.1"/>
    <property type="molecule type" value="Genomic_DNA"/>
</dbReference>
<feature type="domain" description="J" evidence="11">
    <location>
        <begin position="105"/>
        <end position="177"/>
    </location>
</feature>
<keyword evidence="3 10" id="KW-0812">Transmembrane</keyword>
<dbReference type="FunFam" id="1.10.287.110:FF:000039">
    <property type="entry name" value="Protein translocation complex component (Npl1)"/>
    <property type="match status" value="1"/>
</dbReference>
<evidence type="ECO:0000313" key="13">
    <source>
        <dbReference type="Proteomes" id="UP001276659"/>
    </source>
</evidence>
<gene>
    <name evidence="12" type="ORF">OEA41_004751</name>
</gene>
<keyword evidence="6 10" id="KW-1133">Transmembrane helix</keyword>
<evidence type="ECO:0000256" key="4">
    <source>
        <dbReference type="ARBA" id="ARBA00022824"/>
    </source>
</evidence>
<dbReference type="GO" id="GO:0008320">
    <property type="term" value="F:protein transmembrane transporter activity"/>
    <property type="evidence" value="ECO:0007669"/>
    <property type="project" value="TreeGrafter"/>
</dbReference>
<dbReference type="InterPro" id="IPR035892">
    <property type="entry name" value="C2_domain_sf"/>
</dbReference>
<dbReference type="Pfam" id="PF00226">
    <property type="entry name" value="DnaJ"/>
    <property type="match status" value="1"/>
</dbReference>
<dbReference type="Proteomes" id="UP001276659">
    <property type="component" value="Unassembled WGS sequence"/>
</dbReference>
<dbReference type="Gene3D" id="1.10.287.110">
    <property type="entry name" value="DnaJ domain"/>
    <property type="match status" value="1"/>
</dbReference>
<dbReference type="Pfam" id="PF02889">
    <property type="entry name" value="Sec63"/>
    <property type="match status" value="1"/>
</dbReference>
<dbReference type="AlphaFoldDB" id="A0AAD9YYG4"/>
<dbReference type="Gene3D" id="1.10.3380.10">
    <property type="entry name" value="Sec63 N-terminal domain-like domain"/>
    <property type="match status" value="1"/>
</dbReference>
<dbReference type="SUPFAM" id="SSF81296">
    <property type="entry name" value="E set domains"/>
    <property type="match status" value="1"/>
</dbReference>
<keyword evidence="5" id="KW-0653">Protein transport</keyword>
<dbReference type="PANTHER" id="PTHR24075:SF0">
    <property type="entry name" value="TRANSLOCATION PROTEIN SEC63 HOMOLOG"/>
    <property type="match status" value="1"/>
</dbReference>
<dbReference type="GO" id="GO:0003723">
    <property type="term" value="F:RNA binding"/>
    <property type="evidence" value="ECO:0007669"/>
    <property type="project" value="TreeGrafter"/>
</dbReference>
<dbReference type="GO" id="GO:0006614">
    <property type="term" value="P:SRP-dependent cotranslational protein targeting to membrane"/>
    <property type="evidence" value="ECO:0007669"/>
    <property type="project" value="TreeGrafter"/>
</dbReference>
<feature type="region of interest" description="Disordered" evidence="9">
    <location>
        <begin position="638"/>
        <end position="717"/>
    </location>
</feature>
<keyword evidence="4" id="KW-0256">Endoplasmic reticulum</keyword>
<sequence length="717" mass="80029">MSTDYNYDEQGQFFPYFILTISALVTLPLSYTLLRPNKDIEDTAPRIKSDFKPIDDALIQGQKRKQWRRERRLKRIITVAAGWLTMALMMYLIAVTKTTAPKIWDPYTILEISRSSTEQQIKKRYRDLSRVFHPDKAIVDESKNQTVEDINDYWVEVTKAFKTLTDEEIRNNYIQYGHPDGKQSFSIGIALPKFIVTDGNGKYVLLVYGLLLGVLLPYVVGKWWYGTQRMTKEKVLLASASNLFREYKENLTDGDVVNALSSGEEYKGVLNGNKEDSGLGKIEKSIIQEDEAGPIVTQKDRQKLESYDGARRKAAALLWAYLGRIRLDGASLDDEKFEAAPLALKLNESFIAITLAFGNVPQLLSAYRISQHLIQAVPPNASPLLQLPHITPQIAKAIEGPDSRKHLIVQEFMAMPEYKRRKLATDQAGVLSPGLYNEAVAVARQLPLLNVEKVFFKVMGERFVTTSSLVQFVVKARVIPPGSASVPEVNELDLEDIDPDEGDLDALLGRKPAKNKKAKPLEGDAAPTADAEKPLQPPLAYAPYFPRDHSPRWHVFLSDSKLGKVAVPPFTMTTFNKPLIDDNGNPTFNMQTFKMQFQAPPQAGNYPFVMHLVCDSYIGMDSKREVVLEVKDSSQAATMVNEEDEISEPEEDSLAGQMNALKTGGVAGLAAPPKRTKKRAPVEESSDEESDTEGEAEDTSETDTDTDSEDEGKGKGK</sequence>
<dbReference type="SMART" id="SM00973">
    <property type="entry name" value="Sec63"/>
    <property type="match status" value="1"/>
</dbReference>
<feature type="transmembrane region" description="Helical" evidence="10">
    <location>
        <begin position="203"/>
        <end position="225"/>
    </location>
</feature>
<evidence type="ECO:0000313" key="12">
    <source>
        <dbReference type="EMBL" id="KAK3168304.1"/>
    </source>
</evidence>
<evidence type="ECO:0000256" key="10">
    <source>
        <dbReference type="SAM" id="Phobius"/>
    </source>
</evidence>
<evidence type="ECO:0000256" key="3">
    <source>
        <dbReference type="ARBA" id="ARBA00022692"/>
    </source>
</evidence>
<dbReference type="InterPro" id="IPR004179">
    <property type="entry name" value="Sec63-dom"/>
</dbReference>